<feature type="domain" description="CARMIL C-terminal" evidence="2">
    <location>
        <begin position="306"/>
        <end position="412"/>
    </location>
</feature>
<dbReference type="PANTHER" id="PTHR24112">
    <property type="entry name" value="LEUCINE-RICH REPEAT, ISOFORM F-RELATED"/>
    <property type="match status" value="1"/>
</dbReference>
<feature type="region of interest" description="Disordered" evidence="1">
    <location>
        <begin position="1125"/>
        <end position="1159"/>
    </location>
</feature>
<dbReference type="SUPFAM" id="SSF52047">
    <property type="entry name" value="RNI-like"/>
    <property type="match status" value="2"/>
</dbReference>
<dbReference type="GO" id="GO:0005886">
    <property type="term" value="C:plasma membrane"/>
    <property type="evidence" value="ECO:0007669"/>
    <property type="project" value="TreeGrafter"/>
</dbReference>
<dbReference type="Gene3D" id="3.80.10.10">
    <property type="entry name" value="Ribonuclease Inhibitor"/>
    <property type="match status" value="2"/>
</dbReference>
<evidence type="ECO:0000313" key="4">
    <source>
        <dbReference type="RefSeq" id="XP_026686769.1"/>
    </source>
</evidence>
<feature type="region of interest" description="Disordered" evidence="1">
    <location>
        <begin position="647"/>
        <end position="691"/>
    </location>
</feature>
<feature type="compositionally biased region" description="Basic residues" evidence="1">
    <location>
        <begin position="317"/>
        <end position="329"/>
    </location>
</feature>
<keyword evidence="3" id="KW-1185">Reference proteome</keyword>
<feature type="non-terminal residue" evidence="4">
    <location>
        <position position="1"/>
    </location>
</feature>
<dbReference type="InterPro" id="IPR051279">
    <property type="entry name" value="PP1-Reg/Actin-Interact_Protein"/>
</dbReference>
<feature type="compositionally biased region" description="Low complexity" evidence="1">
    <location>
        <begin position="1137"/>
        <end position="1159"/>
    </location>
</feature>
<feature type="compositionally biased region" description="Basic and acidic residues" evidence="1">
    <location>
        <begin position="436"/>
        <end position="451"/>
    </location>
</feature>
<dbReference type="KEGG" id="dci:103519483"/>
<gene>
    <name evidence="4" type="primary">LOC103519483</name>
</gene>
<dbReference type="PANTHER" id="PTHR24112:SF66">
    <property type="entry name" value="LEUCINE-RICH REPEAT, ISOFORM F"/>
    <property type="match status" value="1"/>
</dbReference>
<dbReference type="RefSeq" id="XP_026686769.1">
    <property type="nucleotide sequence ID" value="XM_026830968.1"/>
</dbReference>
<feature type="compositionally biased region" description="Basic and acidic residues" evidence="1">
    <location>
        <begin position="477"/>
        <end position="495"/>
    </location>
</feature>
<sequence>LCLTVGDKVYSFLTSEETSGETDAMIQALSTAMRQIFPTVPLTHIIRKVDIQPAQRLQHIRDAELAMRHTTPESRAIGPCGGFSTQYACMCDYHALPYREEVAYDVDNIYLAHGTRELNLKEFDYLDFKDLVAVISGLEYNTWFTSLRASGIKLSHDCMDRCLHVLRKSLSLQCLYLDNIQVKCVDHMDRQSAPFTLHIWLAWRTSTEAMLRVAKDQCPTVMCDARISSDLLGHSTNRIQSSIDRESIRRTLVDKAGTVINRKISLNLSHCGLTSKGVNQICHALTLNKTMDSTLTYLNLSDNSLKDDVTATPQLSSKRKSVNGRKLRPKSVVDTAERGSADDIPDLLPSLPTSAEESLDSVTELPGSSQLQHLVKSRPRRAKTRAPTRATPLLSAQNSIPRLEDEGLDSFFIATPSLGSGGGSVNHTPVLSPLSDDSKADINKEMDDENVKTSTETSKSDGTSSDDNDVTVKRTGKKDTKHDQGKTAKDIENGKDKSDINVKRIAKDIFKKEVSDEGKTKIENAKSSVNKDKEKVDEMKQSSKNPHVTSLSSAPDTPNHTAPSDPQTPSTASSHCFSNTTTGKTTTLPHLKSKVTSADDVPRSRSSDNVGTSAGFGKRANTVDLTDNRRISGAIEKRLAESTEDGRIGNRLLAEPTEGLRRSRTTGEVEIGRDREPFSDSTPTSASSVSKIDGTHHLKRNTKLTGTAVDLIKAKKSAVDSCGSQLVSPISNVSQGLISLNLSHCGLTSKGVNQICHALTLNKTMDSTLTYLNLSDNSLKDDVTNLCNFLAQPNVLKHLDISNTECTLETIFGALLRGCATNLVDLNVSRNVFSTKNSSKPGKQELPLSFKQFFTSALNLKSINIASCKLPLEALKHLLLGLACNESISQVSLDLSYNNLSSHGGAHVLESCIHGVRCLACLDLTETGMDLDLGSVLSAISKNKSLRTLVLNKNLVTLKAKHIGTVINALVDLIQDDDCSIQSLSIADCKLKNEMNNVLSALGTNNSLQVVDITGNFIGDVGARLLAKSLQINSSLHTLHYDRNNITLAGYSELAYGLEHNRTLKVLSYPTHDILPCMKLNAEKCEQVLRKIQTTLSRNMLRGMEESWRTFDIPEWMMILGDSKTRSSTPDVLRSISTDSSRNNSFLSSRSQSDSSPIVISEDEASTKANEINLALSLIEDAEHCKSLMSTLLTDCVQNIIEGNEVHAQFGNMAQDLTSSIHDYMQVVSEDEASTKANEINLALSLIEDAEHCKSLMSTLLTDCVQNIIEGNEVHAQFGNMAQDLTSSIHDYMQRKKTLNG</sequence>
<dbReference type="Proteomes" id="UP000079169">
    <property type="component" value="Unplaced"/>
</dbReference>
<organism evidence="3 4">
    <name type="scientific">Diaphorina citri</name>
    <name type="common">Asian citrus psyllid</name>
    <dbReference type="NCBI Taxonomy" id="121845"/>
    <lineage>
        <taxon>Eukaryota</taxon>
        <taxon>Metazoa</taxon>
        <taxon>Ecdysozoa</taxon>
        <taxon>Arthropoda</taxon>
        <taxon>Hexapoda</taxon>
        <taxon>Insecta</taxon>
        <taxon>Pterygota</taxon>
        <taxon>Neoptera</taxon>
        <taxon>Paraneoptera</taxon>
        <taxon>Hemiptera</taxon>
        <taxon>Sternorrhyncha</taxon>
        <taxon>Psylloidea</taxon>
        <taxon>Psyllidae</taxon>
        <taxon>Diaphorininae</taxon>
        <taxon>Diaphorina</taxon>
    </lineage>
</organism>
<dbReference type="GO" id="GO:0030027">
    <property type="term" value="C:lamellipodium"/>
    <property type="evidence" value="ECO:0007669"/>
    <property type="project" value="TreeGrafter"/>
</dbReference>
<dbReference type="SMART" id="SM00368">
    <property type="entry name" value="LRR_RI"/>
    <property type="match status" value="6"/>
</dbReference>
<name>A0A3Q0JED4_DIACI</name>
<accession>A0A3Q0JED4</accession>
<dbReference type="InterPro" id="IPR032675">
    <property type="entry name" value="LRR_dom_sf"/>
</dbReference>
<feature type="compositionally biased region" description="Basic and acidic residues" evidence="1">
    <location>
        <begin position="515"/>
        <end position="541"/>
    </location>
</feature>
<feature type="compositionally biased region" description="Basic residues" evidence="1">
    <location>
        <begin position="375"/>
        <end position="386"/>
    </location>
</feature>
<feature type="compositionally biased region" description="Polar residues" evidence="1">
    <location>
        <begin position="452"/>
        <end position="463"/>
    </location>
</feature>
<feature type="region of interest" description="Disordered" evidence="1">
    <location>
        <begin position="515"/>
        <end position="621"/>
    </location>
</feature>
<dbReference type="InterPro" id="IPR031943">
    <property type="entry name" value="CARMIL_C"/>
</dbReference>
<dbReference type="STRING" id="121845.A0A3Q0JED4"/>
<protein>
    <submittedName>
        <fullName evidence="4">Capping protein, Arp2/3 and myosin-I linker protein 3-like</fullName>
    </submittedName>
</protein>
<proteinExistence type="predicted"/>
<evidence type="ECO:0000256" key="1">
    <source>
        <dbReference type="SAM" id="MobiDB-lite"/>
    </source>
</evidence>
<dbReference type="PaxDb" id="121845-A0A3Q0JED4"/>
<evidence type="ECO:0000259" key="2">
    <source>
        <dbReference type="Pfam" id="PF16000"/>
    </source>
</evidence>
<reference evidence="4" key="1">
    <citation type="submission" date="2025-08" db="UniProtKB">
        <authorList>
            <consortium name="RefSeq"/>
        </authorList>
    </citation>
    <scope>IDENTIFICATION</scope>
</reference>
<feature type="region of interest" description="Disordered" evidence="1">
    <location>
        <begin position="316"/>
        <end position="401"/>
    </location>
</feature>
<dbReference type="GO" id="GO:0016477">
    <property type="term" value="P:cell migration"/>
    <property type="evidence" value="ECO:0007669"/>
    <property type="project" value="TreeGrafter"/>
</dbReference>
<feature type="compositionally biased region" description="Polar residues" evidence="1">
    <location>
        <begin position="542"/>
        <end position="579"/>
    </location>
</feature>
<dbReference type="GeneID" id="103519483"/>
<feature type="compositionally biased region" description="Low complexity" evidence="1">
    <location>
        <begin position="679"/>
        <end position="690"/>
    </location>
</feature>
<dbReference type="Pfam" id="PF16000">
    <property type="entry name" value="CARMIL_C"/>
    <property type="match status" value="1"/>
</dbReference>
<evidence type="ECO:0000313" key="3">
    <source>
        <dbReference type="Proteomes" id="UP000079169"/>
    </source>
</evidence>
<feature type="compositionally biased region" description="Basic and acidic residues" evidence="1">
    <location>
        <begin position="658"/>
        <end position="678"/>
    </location>
</feature>
<dbReference type="GO" id="GO:0034315">
    <property type="term" value="P:regulation of Arp2/3 complex-mediated actin nucleation"/>
    <property type="evidence" value="ECO:0007669"/>
    <property type="project" value="TreeGrafter"/>
</dbReference>
<feature type="region of interest" description="Disordered" evidence="1">
    <location>
        <begin position="420"/>
        <end position="495"/>
    </location>
</feature>